<protein>
    <submittedName>
        <fullName evidence="1">Uncharacterized protein</fullName>
    </submittedName>
</protein>
<gene>
    <name evidence="1" type="ORF">ZEAMMB73_Zm00001d052649</name>
</gene>
<name>A0A1D6QI82_MAIZE</name>
<reference evidence="1" key="1">
    <citation type="submission" date="2015-12" db="EMBL/GenBank/DDBJ databases">
        <title>Update maize B73 reference genome by single molecule sequencing technologies.</title>
        <authorList>
            <consortium name="Maize Genome Sequencing Project"/>
            <person name="Ware D."/>
        </authorList>
    </citation>
    <scope>NUCLEOTIDE SEQUENCE</scope>
    <source>
        <tissue evidence="1">Seedling</tissue>
    </source>
</reference>
<evidence type="ECO:0000313" key="1">
    <source>
        <dbReference type="EMBL" id="AQK57571.1"/>
    </source>
</evidence>
<sequence>MASWLLLPFSSFPWPTPPPPDSSSCRGSDNDGGGDSGYWRLTVVVAFAGAQVGCALRRRFADLLRSPEVRHLDALTKMGSFWFEGSELFTTFHILAAIGHVFSAPYVCSSALFSGNGSGGRYISNEKLLSRQPRGINSKKRL</sequence>
<dbReference type="InParanoid" id="A0A1D6QI82"/>
<dbReference type="AlphaFoldDB" id="A0A1D6QI82"/>
<accession>A0A1D6QI82</accession>
<dbReference type="STRING" id="4577.A0A1D6QI82"/>
<proteinExistence type="predicted"/>
<dbReference type="ExpressionAtlas" id="A0A1D6QI82">
    <property type="expression patterns" value="baseline and differential"/>
</dbReference>
<organism evidence="1">
    <name type="scientific">Zea mays</name>
    <name type="common">Maize</name>
    <dbReference type="NCBI Taxonomy" id="4577"/>
    <lineage>
        <taxon>Eukaryota</taxon>
        <taxon>Viridiplantae</taxon>
        <taxon>Streptophyta</taxon>
        <taxon>Embryophyta</taxon>
        <taxon>Tracheophyta</taxon>
        <taxon>Spermatophyta</taxon>
        <taxon>Magnoliopsida</taxon>
        <taxon>Liliopsida</taxon>
        <taxon>Poales</taxon>
        <taxon>Poaceae</taxon>
        <taxon>PACMAD clade</taxon>
        <taxon>Panicoideae</taxon>
        <taxon>Andropogonodae</taxon>
        <taxon>Andropogoneae</taxon>
        <taxon>Tripsacinae</taxon>
        <taxon>Zea</taxon>
    </lineage>
</organism>
<dbReference type="EMBL" id="CM000780">
    <property type="protein sequence ID" value="AQK57570.1"/>
    <property type="molecule type" value="Genomic_DNA"/>
</dbReference>
<dbReference type="EMBL" id="CM000780">
    <property type="protein sequence ID" value="AQK57571.1"/>
    <property type="molecule type" value="Genomic_DNA"/>
</dbReference>